<dbReference type="EMBL" id="QUZT01000007">
    <property type="protein sequence ID" value="TFY95022.1"/>
    <property type="molecule type" value="Genomic_DNA"/>
</dbReference>
<proteinExistence type="predicted"/>
<dbReference type="Gene3D" id="2.170.270.10">
    <property type="entry name" value="SET domain"/>
    <property type="match status" value="1"/>
</dbReference>
<feature type="domain" description="SET" evidence="1">
    <location>
        <begin position="82"/>
        <end position="120"/>
    </location>
</feature>
<sequence length="168" mass="19502">MKTQAMDKAKTVTPACLYPFKSLTVEQGYPSTQQFQVERDGIKARVHFDSRVRIARISGWAVGERRLHTVQLSPRIHLYDSWFCGLLPHSCDPNVFVDTTYLELWTLRPILPGEPLTVDYATTEDMLSRQFACECHELSCRRWITGRQQQLNAEGQAFMAQWRNRKQP</sequence>
<evidence type="ECO:0000313" key="2">
    <source>
        <dbReference type="EMBL" id="TFY95022.1"/>
    </source>
</evidence>
<dbReference type="SUPFAM" id="SSF82199">
    <property type="entry name" value="SET domain"/>
    <property type="match status" value="1"/>
</dbReference>
<keyword evidence="3" id="KW-1185">Reference proteome</keyword>
<dbReference type="InterPro" id="IPR001214">
    <property type="entry name" value="SET_dom"/>
</dbReference>
<protein>
    <submittedName>
        <fullName evidence="2">SET domain-containing protein</fullName>
    </submittedName>
</protein>
<accession>A0A4Z0B7I1</accession>
<evidence type="ECO:0000259" key="1">
    <source>
        <dbReference type="Pfam" id="PF00856"/>
    </source>
</evidence>
<dbReference type="Pfam" id="PF00856">
    <property type="entry name" value="SET"/>
    <property type="match status" value="1"/>
</dbReference>
<dbReference type="RefSeq" id="WP_135307646.1">
    <property type="nucleotide sequence ID" value="NZ_QUZT01000007.1"/>
</dbReference>
<dbReference type="InterPro" id="IPR046341">
    <property type="entry name" value="SET_dom_sf"/>
</dbReference>
<evidence type="ECO:0000313" key="3">
    <source>
        <dbReference type="Proteomes" id="UP000297734"/>
    </source>
</evidence>
<organism evidence="2 3">
    <name type="scientific">Pseudomonas nabeulensis</name>
    <dbReference type="NCBI Taxonomy" id="2293833"/>
    <lineage>
        <taxon>Bacteria</taxon>
        <taxon>Pseudomonadati</taxon>
        <taxon>Pseudomonadota</taxon>
        <taxon>Gammaproteobacteria</taxon>
        <taxon>Pseudomonadales</taxon>
        <taxon>Pseudomonadaceae</taxon>
        <taxon>Pseudomonas</taxon>
    </lineage>
</organism>
<name>A0A4Z0B7I1_9PSED</name>
<comment type="caution">
    <text evidence="2">The sequence shown here is derived from an EMBL/GenBank/DDBJ whole genome shotgun (WGS) entry which is preliminary data.</text>
</comment>
<reference evidence="2 3" key="1">
    <citation type="journal article" date="2019" name="Syst. Appl. Microbiol.">
        <title>New species of pathogenic Pseudomonas isolated from citrus in Tunisia: Proposal of Pseudomonas kairouanensis sp. nov. and Pseudomonas nabeulensis sp. nov.</title>
        <authorList>
            <person name="Oueslati M."/>
            <person name="Mulet M."/>
            <person name="Gomila M."/>
            <person name="Berge O."/>
            <person name="Hajlaoui M.R."/>
            <person name="Lalucat J."/>
            <person name="Sadfi-Zouaoui N."/>
            <person name="Garcia-Valdes E."/>
        </authorList>
    </citation>
    <scope>NUCLEOTIDE SEQUENCE [LARGE SCALE GENOMIC DNA]</scope>
    <source>
        <strain evidence="2 3">E10B</strain>
    </source>
</reference>
<gene>
    <name evidence="2" type="ORF">DYL61_06260</name>
</gene>
<dbReference type="OrthoDB" id="9790349at2"/>
<dbReference type="AlphaFoldDB" id="A0A4Z0B7I1"/>
<dbReference type="Proteomes" id="UP000297734">
    <property type="component" value="Unassembled WGS sequence"/>
</dbReference>